<sequence>MSFMVDAKKNHHHHPPITNIGAINCSIYNLDAADMYSTFQPDPVPPAGAIMQFFVSQTLAKLSTVTTKLLFAFTDLSGNMIGYTVHPVETSIPVIQDSYNVVVPDFIPDNHTVTVVITDIDGANNCISFSRNSRGQ</sequence>
<comment type="caution">
    <text evidence="1">The sequence shown here is derived from an EMBL/GenBank/DDBJ whole genome shotgun (WGS) entry which is preliminary data.</text>
</comment>
<keyword evidence="2" id="KW-1185">Reference proteome</keyword>
<dbReference type="EMBL" id="CAJVPY010004602">
    <property type="protein sequence ID" value="CAG8623698.1"/>
    <property type="molecule type" value="Genomic_DNA"/>
</dbReference>
<proteinExistence type="predicted"/>
<name>A0A9N9D5L7_9GLOM</name>
<dbReference type="Proteomes" id="UP000789405">
    <property type="component" value="Unassembled WGS sequence"/>
</dbReference>
<evidence type="ECO:0000313" key="2">
    <source>
        <dbReference type="Proteomes" id="UP000789405"/>
    </source>
</evidence>
<reference evidence="1" key="1">
    <citation type="submission" date="2021-06" db="EMBL/GenBank/DDBJ databases">
        <authorList>
            <person name="Kallberg Y."/>
            <person name="Tangrot J."/>
            <person name="Rosling A."/>
        </authorList>
    </citation>
    <scope>NUCLEOTIDE SEQUENCE</scope>
    <source>
        <strain evidence="1">MA453B</strain>
    </source>
</reference>
<dbReference type="AlphaFoldDB" id="A0A9N9D5L7"/>
<accession>A0A9N9D5L7</accession>
<evidence type="ECO:0000313" key="1">
    <source>
        <dbReference type="EMBL" id="CAG8623698.1"/>
    </source>
</evidence>
<organism evidence="1 2">
    <name type="scientific">Dentiscutata erythropus</name>
    <dbReference type="NCBI Taxonomy" id="1348616"/>
    <lineage>
        <taxon>Eukaryota</taxon>
        <taxon>Fungi</taxon>
        <taxon>Fungi incertae sedis</taxon>
        <taxon>Mucoromycota</taxon>
        <taxon>Glomeromycotina</taxon>
        <taxon>Glomeromycetes</taxon>
        <taxon>Diversisporales</taxon>
        <taxon>Gigasporaceae</taxon>
        <taxon>Dentiscutata</taxon>
    </lineage>
</organism>
<protein>
    <submittedName>
        <fullName evidence="1">25275_t:CDS:1</fullName>
    </submittedName>
</protein>
<gene>
    <name evidence="1" type="ORF">DERYTH_LOCUS8774</name>
</gene>
<dbReference type="OrthoDB" id="2422413at2759"/>